<protein>
    <submittedName>
        <fullName evidence="1">Uncharacterized protein</fullName>
    </submittedName>
</protein>
<reference evidence="2" key="1">
    <citation type="journal article" date="2024" name="Proc. Natl. Acad. Sci. U.S.A.">
        <title>Extraordinary preservation of gene collinearity over three hundred million years revealed in homosporous lycophytes.</title>
        <authorList>
            <person name="Li C."/>
            <person name="Wickell D."/>
            <person name="Kuo L.Y."/>
            <person name="Chen X."/>
            <person name="Nie B."/>
            <person name="Liao X."/>
            <person name="Peng D."/>
            <person name="Ji J."/>
            <person name="Jenkins J."/>
            <person name="Williams M."/>
            <person name="Shu S."/>
            <person name="Plott C."/>
            <person name="Barry K."/>
            <person name="Rajasekar S."/>
            <person name="Grimwood J."/>
            <person name="Han X."/>
            <person name="Sun S."/>
            <person name="Hou Z."/>
            <person name="He W."/>
            <person name="Dai G."/>
            <person name="Sun C."/>
            <person name="Schmutz J."/>
            <person name="Leebens-Mack J.H."/>
            <person name="Li F.W."/>
            <person name="Wang L."/>
        </authorList>
    </citation>
    <scope>NUCLEOTIDE SEQUENCE [LARGE SCALE GENOMIC DNA]</scope>
    <source>
        <strain evidence="2">cv. PW_Plant_1</strain>
    </source>
</reference>
<proteinExistence type="predicted"/>
<sequence>MSNNGASSSVNAPNGSGGPLASKKASKKPKYSRFTQQELPACKPLLTPGWVIGIFMLVGVIFIPIGAIALHSSNNVVEIVDRYETACIPNASTKEERLQHIQDATTEKSCIRNLTVPKKMKSPVYVYYQLDNYYQNHRRYVKSRSDKQLLDGTVSNSDLDSCKPEKLLNKNPIIPCGLIAWSLFNDTYSFQIQNKGPITINKRGISWKSDRDHKFGSTVFPKNFPNNFHDNGSLIGGAMLNPNIPLSEDEDLIVWMRTAALPTFRKLWGKIETDLEMGDMITVNISNVYNTYSFGGKKKLVLSTTSWLGGKNHFLGISYLTVGGLCIFLAFVFFILHYKNPRPLGDTSYLSWNRKNINAPAMLSH</sequence>
<organism evidence="1 2">
    <name type="scientific">Diphasiastrum complanatum</name>
    <name type="common">Issler's clubmoss</name>
    <name type="synonym">Lycopodium complanatum</name>
    <dbReference type="NCBI Taxonomy" id="34168"/>
    <lineage>
        <taxon>Eukaryota</taxon>
        <taxon>Viridiplantae</taxon>
        <taxon>Streptophyta</taxon>
        <taxon>Embryophyta</taxon>
        <taxon>Tracheophyta</taxon>
        <taxon>Lycopodiopsida</taxon>
        <taxon>Lycopodiales</taxon>
        <taxon>Lycopodiaceae</taxon>
        <taxon>Lycopodioideae</taxon>
        <taxon>Diphasiastrum</taxon>
    </lineage>
</organism>
<gene>
    <name evidence="1" type="ORF">O6H91_11G099500</name>
</gene>
<keyword evidence="2" id="KW-1185">Reference proteome</keyword>
<evidence type="ECO:0000313" key="1">
    <source>
        <dbReference type="EMBL" id="KAJ7539545.1"/>
    </source>
</evidence>
<accession>A0ACC2CC82</accession>
<name>A0ACC2CC82_DIPCM</name>
<dbReference type="EMBL" id="CM055102">
    <property type="protein sequence ID" value="KAJ7539545.1"/>
    <property type="molecule type" value="Genomic_DNA"/>
</dbReference>
<comment type="caution">
    <text evidence="1">The sequence shown here is derived from an EMBL/GenBank/DDBJ whole genome shotgun (WGS) entry which is preliminary data.</text>
</comment>
<dbReference type="Proteomes" id="UP001162992">
    <property type="component" value="Chromosome 11"/>
</dbReference>
<evidence type="ECO:0000313" key="2">
    <source>
        <dbReference type="Proteomes" id="UP001162992"/>
    </source>
</evidence>